<feature type="coiled-coil region" evidence="3">
    <location>
        <begin position="241"/>
        <end position="268"/>
    </location>
</feature>
<name>A0AAU9TD77_THLAR</name>
<accession>A0AAU9TD77</accession>
<dbReference type="InterPro" id="IPR051504">
    <property type="entry name" value="Plant_metabolite_acyltrans"/>
</dbReference>
<proteinExistence type="predicted"/>
<protein>
    <submittedName>
        <fullName evidence="4">Uncharacterized protein</fullName>
    </submittedName>
</protein>
<dbReference type="GO" id="GO:0016747">
    <property type="term" value="F:acyltransferase activity, transferring groups other than amino-acyl groups"/>
    <property type="evidence" value="ECO:0007669"/>
    <property type="project" value="UniProtKB-ARBA"/>
</dbReference>
<dbReference type="InterPro" id="IPR023213">
    <property type="entry name" value="CAT-like_dom_sf"/>
</dbReference>
<gene>
    <name evidence="4" type="ORF">TAV2_LOCUS25775</name>
</gene>
<dbReference type="AlphaFoldDB" id="A0AAU9TD77"/>
<sequence length="454" mass="50830">MAVNMIKILRVSYSTDSSLDSLNSLSLTLTFFDLPWINFPPIQRVIFYRLLQLSTESFHSLIIPKLERSLSLVLHRYSPLAGRLTWDPKHPKPCILVRHDDSVSLTVAETDEDFSRVSGDGLRPAAELRSFVPELEATDDSVSVLSLQVTLFPNQGFCIGITSHHAVVDGKATALFIKSWAYICRLQEEEAMRFPHLPEGLTPLFDRTVINVPTRLEAKILELSLRKGKTMKNIEPSEIDADTVRVTLELTQENIQKLKERVKNESSRPLELQLSTFVIAFAYAWTCVMKACGGDANRPVGLLVPADFRHRLNPQVPETYFGNCLFPIYSFGYEAKEFTEEDGFVTAVEILSHSVKSLGSQEIESHCMNYVEGLKKFRPGAQIGAVAGSPRLGIYGVNFGWGRPAKTEVVVTDRTRGLFSLSERKDGQHGVEMGLCLKKSVMIIFLSLFKNGLC</sequence>
<evidence type="ECO:0000256" key="3">
    <source>
        <dbReference type="SAM" id="Coils"/>
    </source>
</evidence>
<evidence type="ECO:0000313" key="5">
    <source>
        <dbReference type="Proteomes" id="UP000836841"/>
    </source>
</evidence>
<keyword evidence="2" id="KW-0012">Acyltransferase</keyword>
<dbReference type="Pfam" id="PF02458">
    <property type="entry name" value="Transferase"/>
    <property type="match status" value="1"/>
</dbReference>
<reference evidence="4 5" key="1">
    <citation type="submission" date="2022-03" db="EMBL/GenBank/DDBJ databases">
        <authorList>
            <person name="Nunn A."/>
            <person name="Chopra R."/>
            <person name="Nunn A."/>
            <person name="Contreras Garrido A."/>
        </authorList>
    </citation>
    <scope>NUCLEOTIDE SEQUENCE [LARGE SCALE GENOMIC DNA]</scope>
</reference>
<dbReference type="PANTHER" id="PTHR31625">
    <property type="match status" value="1"/>
</dbReference>
<dbReference type="SUPFAM" id="SSF52777">
    <property type="entry name" value="CoA-dependent acyltransferases"/>
    <property type="match status" value="2"/>
</dbReference>
<evidence type="ECO:0000256" key="2">
    <source>
        <dbReference type="ARBA" id="ARBA00023315"/>
    </source>
</evidence>
<evidence type="ECO:0000256" key="1">
    <source>
        <dbReference type="ARBA" id="ARBA00022679"/>
    </source>
</evidence>
<keyword evidence="3" id="KW-0175">Coiled coil</keyword>
<dbReference type="Proteomes" id="UP000836841">
    <property type="component" value="Chromosome 7"/>
</dbReference>
<dbReference type="EMBL" id="OU466863">
    <property type="protein sequence ID" value="CAH2079997.1"/>
    <property type="molecule type" value="Genomic_DNA"/>
</dbReference>
<keyword evidence="5" id="KW-1185">Reference proteome</keyword>
<organism evidence="4 5">
    <name type="scientific">Thlaspi arvense</name>
    <name type="common">Field penny-cress</name>
    <dbReference type="NCBI Taxonomy" id="13288"/>
    <lineage>
        <taxon>Eukaryota</taxon>
        <taxon>Viridiplantae</taxon>
        <taxon>Streptophyta</taxon>
        <taxon>Embryophyta</taxon>
        <taxon>Tracheophyta</taxon>
        <taxon>Spermatophyta</taxon>
        <taxon>Magnoliopsida</taxon>
        <taxon>eudicotyledons</taxon>
        <taxon>Gunneridae</taxon>
        <taxon>Pentapetalae</taxon>
        <taxon>rosids</taxon>
        <taxon>malvids</taxon>
        <taxon>Brassicales</taxon>
        <taxon>Brassicaceae</taxon>
        <taxon>Thlaspideae</taxon>
        <taxon>Thlaspi</taxon>
    </lineage>
</organism>
<dbReference type="Gene3D" id="3.30.559.10">
    <property type="entry name" value="Chloramphenicol acetyltransferase-like domain"/>
    <property type="match status" value="2"/>
</dbReference>
<evidence type="ECO:0000313" key="4">
    <source>
        <dbReference type="EMBL" id="CAH2079997.1"/>
    </source>
</evidence>
<keyword evidence="1" id="KW-0808">Transferase</keyword>